<name>A0A0L6UE89_9BASI</name>
<feature type="region of interest" description="Disordered" evidence="1">
    <location>
        <begin position="104"/>
        <end position="142"/>
    </location>
</feature>
<organism evidence="2 3">
    <name type="scientific">Puccinia sorghi</name>
    <dbReference type="NCBI Taxonomy" id="27349"/>
    <lineage>
        <taxon>Eukaryota</taxon>
        <taxon>Fungi</taxon>
        <taxon>Dikarya</taxon>
        <taxon>Basidiomycota</taxon>
        <taxon>Pucciniomycotina</taxon>
        <taxon>Pucciniomycetes</taxon>
        <taxon>Pucciniales</taxon>
        <taxon>Pucciniaceae</taxon>
        <taxon>Puccinia</taxon>
    </lineage>
</organism>
<dbReference type="VEuPathDB" id="FungiDB:VP01_7159g1"/>
<evidence type="ECO:0000313" key="3">
    <source>
        <dbReference type="Proteomes" id="UP000037035"/>
    </source>
</evidence>
<reference evidence="2 3" key="1">
    <citation type="submission" date="2015-08" db="EMBL/GenBank/DDBJ databases">
        <title>Next Generation Sequencing and Analysis of the Genome of Puccinia sorghi L Schw, the Causal Agent of Maize Common Rust.</title>
        <authorList>
            <person name="Rochi L."/>
            <person name="Burguener G."/>
            <person name="Darino M."/>
            <person name="Turjanski A."/>
            <person name="Kreff E."/>
            <person name="Dieguez M.J."/>
            <person name="Sacco F."/>
        </authorList>
    </citation>
    <scope>NUCLEOTIDE SEQUENCE [LARGE SCALE GENOMIC DNA]</scope>
    <source>
        <strain evidence="2 3">RO10H11247</strain>
    </source>
</reference>
<protein>
    <submittedName>
        <fullName evidence="2">Uncharacterized protein</fullName>
    </submittedName>
</protein>
<dbReference type="STRING" id="27349.A0A0L6UE89"/>
<dbReference type="EMBL" id="LAVV01012560">
    <property type="protein sequence ID" value="KNZ46572.1"/>
    <property type="molecule type" value="Genomic_DNA"/>
</dbReference>
<proteinExistence type="predicted"/>
<feature type="compositionally biased region" description="Basic and acidic residues" evidence="1">
    <location>
        <begin position="29"/>
        <end position="44"/>
    </location>
</feature>
<dbReference type="Proteomes" id="UP000037035">
    <property type="component" value="Unassembled WGS sequence"/>
</dbReference>
<feature type="compositionally biased region" description="Basic and acidic residues" evidence="1">
    <location>
        <begin position="117"/>
        <end position="131"/>
    </location>
</feature>
<evidence type="ECO:0000313" key="2">
    <source>
        <dbReference type="EMBL" id="KNZ46572.1"/>
    </source>
</evidence>
<dbReference type="AlphaFoldDB" id="A0A0L6UE89"/>
<comment type="caution">
    <text evidence="2">The sequence shown here is derived from an EMBL/GenBank/DDBJ whole genome shotgun (WGS) entry which is preliminary data.</text>
</comment>
<sequence length="174" mass="19327">MPIAVNAVCKLVGKWASATEKLNPPNLDTDGKSNSRPIHHLEKNNTESKNRITYYNFNVDTVLSKGVLCIYWKIIHSSNYPSDAWAWGNIPMGVDNPIIEHQEDHMPNSSQVSPNRTDTRKPASARSRSESHPLATPGSKAADLSTCGLSELPRSHFVKQPSLPHSHFINQPTH</sequence>
<accession>A0A0L6UE89</accession>
<gene>
    <name evidence="2" type="ORF">VP01_7159g1</name>
</gene>
<feature type="compositionally biased region" description="Polar residues" evidence="1">
    <location>
        <begin position="107"/>
        <end position="116"/>
    </location>
</feature>
<keyword evidence="3" id="KW-1185">Reference proteome</keyword>
<evidence type="ECO:0000256" key="1">
    <source>
        <dbReference type="SAM" id="MobiDB-lite"/>
    </source>
</evidence>
<feature type="region of interest" description="Disordered" evidence="1">
    <location>
        <begin position="23"/>
        <end position="44"/>
    </location>
</feature>